<feature type="transmembrane region" description="Helical" evidence="3">
    <location>
        <begin position="117"/>
        <end position="136"/>
    </location>
</feature>
<dbReference type="EMBL" id="QWJJ01000006">
    <property type="protein sequence ID" value="RII39187.1"/>
    <property type="molecule type" value="Genomic_DNA"/>
</dbReference>
<dbReference type="InterPro" id="IPR050469">
    <property type="entry name" value="Diguanylate_Cyclase"/>
</dbReference>
<dbReference type="NCBIfam" id="TIGR00254">
    <property type="entry name" value="GGDEF"/>
    <property type="match status" value="1"/>
</dbReference>
<dbReference type="PROSITE" id="PS50887">
    <property type="entry name" value="GGDEF"/>
    <property type="match status" value="1"/>
</dbReference>
<dbReference type="GO" id="GO:1902201">
    <property type="term" value="P:negative regulation of bacterial-type flagellum-dependent cell motility"/>
    <property type="evidence" value="ECO:0007669"/>
    <property type="project" value="TreeGrafter"/>
</dbReference>
<dbReference type="InterPro" id="IPR029787">
    <property type="entry name" value="Nucleotide_cyclase"/>
</dbReference>
<comment type="caution">
    <text evidence="5">The sequence shown here is derived from an EMBL/GenBank/DDBJ whole genome shotgun (WGS) entry which is preliminary data.</text>
</comment>
<feature type="domain" description="GGDEF" evidence="4">
    <location>
        <begin position="272"/>
        <end position="404"/>
    </location>
</feature>
<sequence>MVWTVRVESGPVNLQVNLNVVVAIASIIVIVSLLILLIDNWKRAGKGLTSSGGNSDGLRALIVVHLMFIFGTASLTMIQIANFWVVATLVIAGALGGIIAGYVATRSTLGLSRNVRKWALVWAGLSLVSIGVNFGLKSLPAMLVFTTLINMVLAGAFGWKTWRAARTGATEARVLMTFPFVAISLAYLCRLLLMVMDADNRALLVATAVIAYVLAFSAFTWVFASMSVRAHRLNQRLDWAARHDPLTGLENRRSLAELSQRWPNEKWAQLGRRIICACIDLDHFKAINDTYGHEAGDQILEATANRLKVLLQGQTGRIFRVGGDEFILWQEVSEDTNVELLLAEMLDCLSMEIKFRGRYIRPSVSIGYCDTMLPLPVDDLIRRADNALYQSKENGRGRFSRHHEDITQIEAVPEVPPVRMAVTSA</sequence>
<feature type="transmembrane region" description="Helical" evidence="3">
    <location>
        <begin position="202"/>
        <end position="224"/>
    </location>
</feature>
<reference evidence="5 6" key="1">
    <citation type="submission" date="2018-08" db="EMBL/GenBank/DDBJ databases">
        <title>Pseudooceanicola sediminis CY03 in the family Rhodobacteracea.</title>
        <authorList>
            <person name="Zhang Y.-J."/>
        </authorList>
    </citation>
    <scope>NUCLEOTIDE SEQUENCE [LARGE SCALE GENOMIC DNA]</scope>
    <source>
        <strain evidence="5 6">CY03</strain>
    </source>
</reference>
<dbReference type="CDD" id="cd01949">
    <property type="entry name" value="GGDEF"/>
    <property type="match status" value="1"/>
</dbReference>
<gene>
    <name evidence="5" type="ORF">DL237_08540</name>
</gene>
<feature type="transmembrane region" description="Helical" evidence="3">
    <location>
        <begin position="174"/>
        <end position="196"/>
    </location>
</feature>
<dbReference type="Pfam" id="PF00990">
    <property type="entry name" value="GGDEF"/>
    <property type="match status" value="1"/>
</dbReference>
<evidence type="ECO:0000256" key="3">
    <source>
        <dbReference type="SAM" id="Phobius"/>
    </source>
</evidence>
<feature type="transmembrane region" description="Helical" evidence="3">
    <location>
        <begin position="20"/>
        <end position="38"/>
    </location>
</feature>
<dbReference type="Proteomes" id="UP000265848">
    <property type="component" value="Unassembled WGS sequence"/>
</dbReference>
<dbReference type="GO" id="GO:0052621">
    <property type="term" value="F:diguanylate cyclase activity"/>
    <property type="evidence" value="ECO:0007669"/>
    <property type="project" value="UniProtKB-EC"/>
</dbReference>
<keyword evidence="3" id="KW-1133">Transmembrane helix</keyword>
<proteinExistence type="predicted"/>
<dbReference type="AlphaFoldDB" id="A0A399J3L6"/>
<feature type="transmembrane region" description="Helical" evidence="3">
    <location>
        <begin position="84"/>
        <end position="105"/>
    </location>
</feature>
<name>A0A399J3L6_9RHOB</name>
<dbReference type="PANTHER" id="PTHR45138">
    <property type="entry name" value="REGULATORY COMPONENTS OF SENSORY TRANSDUCTION SYSTEM"/>
    <property type="match status" value="1"/>
</dbReference>
<dbReference type="Gene3D" id="3.30.70.270">
    <property type="match status" value="1"/>
</dbReference>
<dbReference type="PANTHER" id="PTHR45138:SF9">
    <property type="entry name" value="DIGUANYLATE CYCLASE DGCM-RELATED"/>
    <property type="match status" value="1"/>
</dbReference>
<evidence type="ECO:0000256" key="1">
    <source>
        <dbReference type="ARBA" id="ARBA00012528"/>
    </source>
</evidence>
<evidence type="ECO:0000313" key="6">
    <source>
        <dbReference type="Proteomes" id="UP000265848"/>
    </source>
</evidence>
<comment type="catalytic activity">
    <reaction evidence="2">
        <text>2 GTP = 3',3'-c-di-GMP + 2 diphosphate</text>
        <dbReference type="Rhea" id="RHEA:24898"/>
        <dbReference type="ChEBI" id="CHEBI:33019"/>
        <dbReference type="ChEBI" id="CHEBI:37565"/>
        <dbReference type="ChEBI" id="CHEBI:58805"/>
        <dbReference type="EC" id="2.7.7.65"/>
    </reaction>
</comment>
<protein>
    <recommendedName>
        <fullName evidence="1">diguanylate cyclase</fullName>
        <ecNumber evidence="1">2.7.7.65</ecNumber>
    </recommendedName>
</protein>
<dbReference type="GO" id="GO:0005886">
    <property type="term" value="C:plasma membrane"/>
    <property type="evidence" value="ECO:0007669"/>
    <property type="project" value="TreeGrafter"/>
</dbReference>
<keyword evidence="6" id="KW-1185">Reference proteome</keyword>
<accession>A0A399J3L6</accession>
<keyword evidence="3" id="KW-0472">Membrane</keyword>
<dbReference type="InterPro" id="IPR043128">
    <property type="entry name" value="Rev_trsase/Diguanyl_cyclase"/>
</dbReference>
<evidence type="ECO:0000313" key="5">
    <source>
        <dbReference type="EMBL" id="RII39187.1"/>
    </source>
</evidence>
<feature type="transmembrane region" description="Helical" evidence="3">
    <location>
        <begin position="142"/>
        <end position="162"/>
    </location>
</feature>
<dbReference type="SUPFAM" id="SSF55073">
    <property type="entry name" value="Nucleotide cyclase"/>
    <property type="match status" value="1"/>
</dbReference>
<dbReference type="EC" id="2.7.7.65" evidence="1"/>
<feature type="transmembrane region" description="Helical" evidence="3">
    <location>
        <begin position="58"/>
        <end position="78"/>
    </location>
</feature>
<dbReference type="GO" id="GO:0043709">
    <property type="term" value="P:cell adhesion involved in single-species biofilm formation"/>
    <property type="evidence" value="ECO:0007669"/>
    <property type="project" value="TreeGrafter"/>
</dbReference>
<dbReference type="OrthoDB" id="9812260at2"/>
<keyword evidence="3" id="KW-0812">Transmembrane</keyword>
<evidence type="ECO:0000259" key="4">
    <source>
        <dbReference type="PROSITE" id="PS50887"/>
    </source>
</evidence>
<dbReference type="RefSeq" id="WP_119398627.1">
    <property type="nucleotide sequence ID" value="NZ_QWJJ01000006.1"/>
</dbReference>
<organism evidence="5 6">
    <name type="scientific">Pseudooceanicola sediminis</name>
    <dbReference type="NCBI Taxonomy" id="2211117"/>
    <lineage>
        <taxon>Bacteria</taxon>
        <taxon>Pseudomonadati</taxon>
        <taxon>Pseudomonadota</taxon>
        <taxon>Alphaproteobacteria</taxon>
        <taxon>Rhodobacterales</taxon>
        <taxon>Paracoccaceae</taxon>
        <taxon>Pseudooceanicola</taxon>
    </lineage>
</organism>
<dbReference type="SMART" id="SM00267">
    <property type="entry name" value="GGDEF"/>
    <property type="match status" value="1"/>
</dbReference>
<evidence type="ECO:0000256" key="2">
    <source>
        <dbReference type="ARBA" id="ARBA00034247"/>
    </source>
</evidence>
<dbReference type="InterPro" id="IPR000160">
    <property type="entry name" value="GGDEF_dom"/>
</dbReference>